<evidence type="ECO:0000256" key="5">
    <source>
        <dbReference type="ARBA" id="ARBA00022792"/>
    </source>
</evidence>
<dbReference type="AlphaFoldDB" id="A0AAV9DKJ5"/>
<protein>
    <submittedName>
        <fullName evidence="11">Uncharacterized protein</fullName>
    </submittedName>
</protein>
<dbReference type="EMBL" id="JAUJYO010000012">
    <property type="protein sequence ID" value="KAK1301397.1"/>
    <property type="molecule type" value="Genomic_DNA"/>
</dbReference>
<keyword evidence="10" id="KW-0472">Membrane</keyword>
<proteinExistence type="inferred from homology"/>
<accession>A0AAV9DKJ5</accession>
<evidence type="ECO:0000313" key="11">
    <source>
        <dbReference type="EMBL" id="KAK1301397.1"/>
    </source>
</evidence>
<evidence type="ECO:0000256" key="4">
    <source>
        <dbReference type="ARBA" id="ARBA00022692"/>
    </source>
</evidence>
<evidence type="ECO:0000256" key="9">
    <source>
        <dbReference type="ARBA" id="ARBA00023128"/>
    </source>
</evidence>
<name>A0AAV9DKJ5_ACOCL</name>
<gene>
    <name evidence="11" type="ORF">QJS10_CPB12g01163</name>
</gene>
<keyword evidence="12" id="KW-1185">Reference proteome</keyword>
<keyword evidence="9" id="KW-0496">Mitochondrion</keyword>
<dbReference type="GO" id="GO:0005744">
    <property type="term" value="C:TIM23 mitochondrial import inner membrane translocase complex"/>
    <property type="evidence" value="ECO:0007669"/>
    <property type="project" value="TreeGrafter"/>
</dbReference>
<keyword evidence="3" id="KW-0813">Transport</keyword>
<dbReference type="Pfam" id="PF02466">
    <property type="entry name" value="Tim17"/>
    <property type="match status" value="1"/>
</dbReference>
<dbReference type="GO" id="GO:0030150">
    <property type="term" value="P:protein import into mitochondrial matrix"/>
    <property type="evidence" value="ECO:0007669"/>
    <property type="project" value="TreeGrafter"/>
</dbReference>
<evidence type="ECO:0000313" key="12">
    <source>
        <dbReference type="Proteomes" id="UP001180020"/>
    </source>
</evidence>
<keyword evidence="6" id="KW-0653">Protein transport</keyword>
<sequence>MNAPRLGSAFAAWTMVYSSVHCSMQYIRQNEAPGLNSLVASAAASGFVRMRRGVGPATRLALVSGVFTTLLEFVEARPVEDGEIVRPDTRGDGI</sequence>
<evidence type="ECO:0000256" key="3">
    <source>
        <dbReference type="ARBA" id="ARBA00022448"/>
    </source>
</evidence>
<evidence type="ECO:0000256" key="7">
    <source>
        <dbReference type="ARBA" id="ARBA00022989"/>
    </source>
</evidence>
<evidence type="ECO:0000256" key="6">
    <source>
        <dbReference type="ARBA" id="ARBA00022927"/>
    </source>
</evidence>
<comment type="subcellular location">
    <subcellularLocation>
        <location evidence="1">Mitochondrion inner membrane</location>
        <topology evidence="1">Multi-pass membrane protein</topology>
    </subcellularLocation>
</comment>
<evidence type="ECO:0000256" key="2">
    <source>
        <dbReference type="ARBA" id="ARBA00008444"/>
    </source>
</evidence>
<keyword evidence="7" id="KW-1133">Transmembrane helix</keyword>
<keyword evidence="5" id="KW-0999">Mitochondrion inner membrane</keyword>
<dbReference type="PANTHER" id="PTHR10485">
    <property type="entry name" value="MITOCHONDRIAL IMPORT INNER MEMBRANE TRANSLOCASE SUBUNIT TIM-17"/>
    <property type="match status" value="1"/>
</dbReference>
<evidence type="ECO:0000256" key="8">
    <source>
        <dbReference type="ARBA" id="ARBA00023010"/>
    </source>
</evidence>
<reference evidence="11" key="1">
    <citation type="journal article" date="2023" name="Nat. Commun.">
        <title>Diploid and tetraploid genomes of Acorus and the evolution of monocots.</title>
        <authorList>
            <person name="Ma L."/>
            <person name="Liu K.W."/>
            <person name="Li Z."/>
            <person name="Hsiao Y.Y."/>
            <person name="Qi Y."/>
            <person name="Fu T."/>
            <person name="Tang G.D."/>
            <person name="Zhang D."/>
            <person name="Sun W.H."/>
            <person name="Liu D.K."/>
            <person name="Li Y."/>
            <person name="Chen G.Z."/>
            <person name="Liu X.D."/>
            <person name="Liao X.Y."/>
            <person name="Jiang Y.T."/>
            <person name="Yu X."/>
            <person name="Hao Y."/>
            <person name="Huang J."/>
            <person name="Zhao X.W."/>
            <person name="Ke S."/>
            <person name="Chen Y.Y."/>
            <person name="Wu W.L."/>
            <person name="Hsu J.L."/>
            <person name="Lin Y.F."/>
            <person name="Huang M.D."/>
            <person name="Li C.Y."/>
            <person name="Huang L."/>
            <person name="Wang Z.W."/>
            <person name="Zhao X."/>
            <person name="Zhong W.Y."/>
            <person name="Peng D.H."/>
            <person name="Ahmad S."/>
            <person name="Lan S."/>
            <person name="Zhang J.S."/>
            <person name="Tsai W.C."/>
            <person name="Van de Peer Y."/>
            <person name="Liu Z.J."/>
        </authorList>
    </citation>
    <scope>NUCLEOTIDE SEQUENCE</scope>
    <source>
        <strain evidence="11">CP</strain>
    </source>
</reference>
<reference evidence="11" key="2">
    <citation type="submission" date="2023-06" db="EMBL/GenBank/DDBJ databases">
        <authorList>
            <person name="Ma L."/>
            <person name="Liu K.-W."/>
            <person name="Li Z."/>
            <person name="Hsiao Y.-Y."/>
            <person name="Qi Y."/>
            <person name="Fu T."/>
            <person name="Tang G."/>
            <person name="Zhang D."/>
            <person name="Sun W.-H."/>
            <person name="Liu D.-K."/>
            <person name="Li Y."/>
            <person name="Chen G.-Z."/>
            <person name="Liu X.-D."/>
            <person name="Liao X.-Y."/>
            <person name="Jiang Y.-T."/>
            <person name="Yu X."/>
            <person name="Hao Y."/>
            <person name="Huang J."/>
            <person name="Zhao X.-W."/>
            <person name="Ke S."/>
            <person name="Chen Y.-Y."/>
            <person name="Wu W.-L."/>
            <person name="Hsu J.-L."/>
            <person name="Lin Y.-F."/>
            <person name="Huang M.-D."/>
            <person name="Li C.-Y."/>
            <person name="Huang L."/>
            <person name="Wang Z.-W."/>
            <person name="Zhao X."/>
            <person name="Zhong W.-Y."/>
            <person name="Peng D.-H."/>
            <person name="Ahmad S."/>
            <person name="Lan S."/>
            <person name="Zhang J.-S."/>
            <person name="Tsai W.-C."/>
            <person name="Van De Peer Y."/>
            <person name="Liu Z.-J."/>
        </authorList>
    </citation>
    <scope>NUCLEOTIDE SEQUENCE</scope>
    <source>
        <strain evidence="11">CP</strain>
        <tissue evidence="11">Leaves</tissue>
    </source>
</reference>
<dbReference type="GO" id="GO:0008320">
    <property type="term" value="F:protein transmembrane transporter activity"/>
    <property type="evidence" value="ECO:0007669"/>
    <property type="project" value="TreeGrafter"/>
</dbReference>
<comment type="similarity">
    <text evidence="2">Belongs to the Tim17/Tim22/Tim23 family.</text>
</comment>
<organism evidence="11 12">
    <name type="scientific">Acorus calamus</name>
    <name type="common">Sweet flag</name>
    <dbReference type="NCBI Taxonomy" id="4465"/>
    <lineage>
        <taxon>Eukaryota</taxon>
        <taxon>Viridiplantae</taxon>
        <taxon>Streptophyta</taxon>
        <taxon>Embryophyta</taxon>
        <taxon>Tracheophyta</taxon>
        <taxon>Spermatophyta</taxon>
        <taxon>Magnoliopsida</taxon>
        <taxon>Liliopsida</taxon>
        <taxon>Acoraceae</taxon>
        <taxon>Acorus</taxon>
    </lineage>
</organism>
<comment type="caution">
    <text evidence="11">The sequence shown here is derived from an EMBL/GenBank/DDBJ whole genome shotgun (WGS) entry which is preliminary data.</text>
</comment>
<dbReference type="Proteomes" id="UP001180020">
    <property type="component" value="Unassembled WGS sequence"/>
</dbReference>
<evidence type="ECO:0000256" key="1">
    <source>
        <dbReference type="ARBA" id="ARBA00004448"/>
    </source>
</evidence>
<keyword evidence="4" id="KW-0812">Transmembrane</keyword>
<keyword evidence="8" id="KW-0811">Translocation</keyword>
<dbReference type="PANTHER" id="PTHR10485:SF0">
    <property type="entry name" value="AT05822P-RELATED"/>
    <property type="match status" value="1"/>
</dbReference>
<evidence type="ECO:0000256" key="10">
    <source>
        <dbReference type="ARBA" id="ARBA00023136"/>
    </source>
</evidence>